<feature type="region of interest" description="Disordered" evidence="1">
    <location>
        <begin position="155"/>
        <end position="189"/>
    </location>
</feature>
<dbReference type="RefSeq" id="WP_005344171.1">
    <property type="nucleotide sequence ID" value="NZ_ACEP01000029.1"/>
</dbReference>
<evidence type="ECO:0000259" key="2">
    <source>
        <dbReference type="Pfam" id="PF06970"/>
    </source>
</evidence>
<gene>
    <name evidence="3" type="primary">repA</name>
    <name evidence="3" type="ORF">EUBHAL_00416</name>
</gene>
<organism evidence="3 4">
    <name type="scientific">Anaerobutyricum hallii DSM 3353</name>
    <dbReference type="NCBI Taxonomy" id="411469"/>
    <lineage>
        <taxon>Bacteria</taxon>
        <taxon>Bacillati</taxon>
        <taxon>Bacillota</taxon>
        <taxon>Clostridia</taxon>
        <taxon>Lachnospirales</taxon>
        <taxon>Lachnospiraceae</taxon>
        <taxon>Anaerobutyricum</taxon>
    </lineage>
</organism>
<dbReference type="GeneID" id="75049216"/>
<dbReference type="eggNOG" id="ENOG502Z8BZ">
    <property type="taxonomic scope" value="Bacteria"/>
</dbReference>
<feature type="domain" description="Replication initiator A N-terminal" evidence="2">
    <location>
        <begin position="16"/>
        <end position="90"/>
    </location>
</feature>
<accession>C0ESP3</accession>
<reference evidence="3 4" key="2">
    <citation type="submission" date="2009-02" db="EMBL/GenBank/DDBJ databases">
        <title>Draft genome sequence of Eubacterium hallii (DSM 3353).</title>
        <authorList>
            <person name="Sudarsanam P."/>
            <person name="Ley R."/>
            <person name="Guruge J."/>
            <person name="Turnbaugh P.J."/>
            <person name="Mahowald M."/>
            <person name="Liep D."/>
            <person name="Gordon J."/>
        </authorList>
    </citation>
    <scope>NUCLEOTIDE SEQUENCE [LARGE SCALE GENOMIC DNA]</scope>
    <source>
        <strain evidence="3 4">DSM 3353</strain>
    </source>
</reference>
<sequence length="272" mass="31554">MADFEYFRAEESDQFSFFRIPKALFTEKEFQSLSTDAKLLYGILLDRISLSKKNGWIDGDGYVYIIYTIAELQELLRMSHTTVTKLLYELDSVHGIGLIERYRQGNNRPSVIYVKNFVKRIRGKPVRYFASGTPETGNPDCKELEIRIARNWKSGTQKNRSPDCKNLDGSNTKINKTEKNHTDKSKSNTPALEEKFGLYGRFKNVVLSEAELQELMTLFPWDYQKRIDHLSVYMKSSGKEYQNHFATICLWAERDGARAGMDKYEFQEGESL</sequence>
<dbReference type="AlphaFoldDB" id="C0ESP3"/>
<feature type="compositionally biased region" description="Basic and acidic residues" evidence="1">
    <location>
        <begin position="175"/>
        <end position="189"/>
    </location>
</feature>
<dbReference type="Pfam" id="PF06970">
    <property type="entry name" value="RepA_N"/>
    <property type="match status" value="1"/>
</dbReference>
<evidence type="ECO:0000313" key="3">
    <source>
        <dbReference type="EMBL" id="EEG37635.1"/>
    </source>
</evidence>
<dbReference type="EMBL" id="ACEP01000029">
    <property type="protein sequence ID" value="EEG37635.1"/>
    <property type="molecule type" value="Genomic_DNA"/>
</dbReference>
<evidence type="ECO:0000256" key="1">
    <source>
        <dbReference type="SAM" id="MobiDB-lite"/>
    </source>
</evidence>
<protein>
    <submittedName>
        <fullName evidence="3">Replication initiator protein A domain protein</fullName>
    </submittedName>
</protein>
<name>C0ESP3_9FIRM</name>
<proteinExistence type="predicted"/>
<reference evidence="3 4" key="1">
    <citation type="submission" date="2009-01" db="EMBL/GenBank/DDBJ databases">
        <authorList>
            <person name="Fulton L."/>
            <person name="Clifton S."/>
            <person name="Fulton B."/>
            <person name="Xu J."/>
            <person name="Minx P."/>
            <person name="Pepin K.H."/>
            <person name="Johnson M."/>
            <person name="Bhonagiri V."/>
            <person name="Nash W.E."/>
            <person name="Mardis E.R."/>
            <person name="Wilson R.K."/>
        </authorList>
    </citation>
    <scope>NUCLEOTIDE SEQUENCE [LARGE SCALE GENOMIC DNA]</scope>
    <source>
        <strain evidence="3 4">DSM 3353</strain>
    </source>
</reference>
<dbReference type="InterPro" id="IPR010724">
    <property type="entry name" value="RepA_N"/>
</dbReference>
<evidence type="ECO:0000313" key="4">
    <source>
        <dbReference type="Proteomes" id="UP000003174"/>
    </source>
</evidence>
<dbReference type="Proteomes" id="UP000003174">
    <property type="component" value="Unassembled WGS sequence"/>
</dbReference>
<comment type="caution">
    <text evidence="3">The sequence shown here is derived from an EMBL/GenBank/DDBJ whole genome shotgun (WGS) entry which is preliminary data.</text>
</comment>